<protein>
    <submittedName>
        <fullName evidence="1">Uncharacterized protein</fullName>
    </submittedName>
</protein>
<sequence>MRAAERAGLGVRLSRTEMEALGFWVCEADLEEELMRTLGVAVVESVIEAHGDLRALTIFRKQPAQLACTEQQRLHRFMGTISGRKINYGQWLVEALEPAEMPRPLSGLLDSI</sequence>
<dbReference type="eggNOG" id="COG3593">
    <property type="taxonomic scope" value="Bacteria"/>
</dbReference>
<dbReference type="AlphaFoldDB" id="A9WVK8"/>
<evidence type="ECO:0000313" key="2">
    <source>
        <dbReference type="Proteomes" id="UP000002007"/>
    </source>
</evidence>
<proteinExistence type="predicted"/>
<organism evidence="1 2">
    <name type="scientific">Renibacterium salmoninarum (strain ATCC 33209 / DSM 20767 / JCM 11484 / NBRC 15589 / NCIMB 2235)</name>
    <dbReference type="NCBI Taxonomy" id="288705"/>
    <lineage>
        <taxon>Bacteria</taxon>
        <taxon>Bacillati</taxon>
        <taxon>Actinomycetota</taxon>
        <taxon>Actinomycetes</taxon>
        <taxon>Micrococcales</taxon>
        <taxon>Micrococcaceae</taxon>
        <taxon>Renibacterium</taxon>
    </lineage>
</organism>
<reference evidence="2" key="1">
    <citation type="journal article" date="2008" name="J. Bacteriol.">
        <title>Genome sequence of the fish pathogen Renibacterium salmoninarum suggests reductive evolution away from an environmental Arthrobacter ancestor.</title>
        <authorList>
            <person name="Wiens G.D."/>
            <person name="Rockey D.D."/>
            <person name="Wu Z."/>
            <person name="Chang J."/>
            <person name="Levy R."/>
            <person name="Crane S."/>
            <person name="Chen D.S."/>
            <person name="Capri G.R."/>
            <person name="Burnett J.R."/>
            <person name="Sudheesh P.S."/>
            <person name="Schipma M.J."/>
            <person name="Burd H."/>
            <person name="Bhattacharyya A."/>
            <person name="Rhodes L.D."/>
            <person name="Kaul R."/>
            <person name="Strom M.S."/>
        </authorList>
    </citation>
    <scope>NUCLEOTIDE SEQUENCE [LARGE SCALE GENOMIC DNA]</scope>
    <source>
        <strain evidence="2">ATCC 33209 / DSM 20767 / JCM 11484 / NBRC 15589 / NCIMB 2235</strain>
    </source>
</reference>
<dbReference type="KEGG" id="rsa:RSal33209_3520"/>
<dbReference type="EMBL" id="CP000910">
    <property type="protein sequence ID" value="ABY25229.1"/>
    <property type="molecule type" value="Genomic_DNA"/>
</dbReference>
<evidence type="ECO:0000313" key="1">
    <source>
        <dbReference type="EMBL" id="ABY25229.1"/>
    </source>
</evidence>
<name>A9WVK8_RENSM</name>
<dbReference type="STRING" id="288705.RSal33209_3520"/>
<dbReference type="HOGENOM" id="CLU_2143793_0_0_11"/>
<gene>
    <name evidence="1" type="ordered locus">RSal33209_3520</name>
</gene>
<dbReference type="Proteomes" id="UP000002007">
    <property type="component" value="Chromosome"/>
</dbReference>
<keyword evidence="2" id="KW-1185">Reference proteome</keyword>
<accession>A9WVK8</accession>